<feature type="transmembrane region" description="Helical" evidence="7">
    <location>
        <begin position="29"/>
        <end position="49"/>
    </location>
</feature>
<keyword evidence="5 7" id="KW-1133">Transmembrane helix</keyword>
<dbReference type="Pfam" id="PF01790">
    <property type="entry name" value="LGT"/>
    <property type="match status" value="1"/>
</dbReference>
<protein>
    <recommendedName>
        <fullName evidence="7">Phosphatidylglycerol--prolipoprotein diacylglyceryl transferase</fullName>
        <ecNumber evidence="7">2.5.1.145</ecNumber>
    </recommendedName>
</protein>
<feature type="transmembrane region" description="Helical" evidence="7">
    <location>
        <begin position="102"/>
        <end position="119"/>
    </location>
</feature>
<comment type="caution">
    <text evidence="8">The sequence shown here is derived from an EMBL/GenBank/DDBJ whole genome shotgun (WGS) entry which is preliminary data.</text>
</comment>
<sequence>MISYILWDASPEIFTIPEFFGIGPFPVRWYGLLFALGFLVGQQIVIHIFKKEGRSLDDIDALTLTMVLSIVIGARIGHFLFYEPETLFKNPLEVLIPPYSGLASHGAAIGVLIGLWLYARSRKGTGQTFLYVIDRIIITVALGGAFIRFGNLMNSEIVGRPTDVPWGFVFLNNTEFRQIPRHPAQLYESISCFILVFVLFAIWNKYKAATPRGLMVGVFLVWVFTLRFLYEFLKENQEAFEANYALNMGQILSIPAVLLGLYFIVQSRRDPLQRNIVQTTSSR</sequence>
<dbReference type="PANTHER" id="PTHR30589:SF0">
    <property type="entry name" value="PHOSPHATIDYLGLYCEROL--PROLIPOPROTEIN DIACYLGLYCERYL TRANSFERASE"/>
    <property type="match status" value="1"/>
</dbReference>
<evidence type="ECO:0000256" key="2">
    <source>
        <dbReference type="ARBA" id="ARBA00022475"/>
    </source>
</evidence>
<dbReference type="RefSeq" id="WP_215234235.1">
    <property type="nucleotide sequence ID" value="NZ_CAJRAU010000003.1"/>
</dbReference>
<name>A0ABM8US50_9BACT</name>
<evidence type="ECO:0000256" key="7">
    <source>
        <dbReference type="HAMAP-Rule" id="MF_01147"/>
    </source>
</evidence>
<feature type="transmembrane region" description="Helical" evidence="7">
    <location>
        <begin position="61"/>
        <end position="82"/>
    </location>
</feature>
<dbReference type="PANTHER" id="PTHR30589">
    <property type="entry name" value="PROLIPOPROTEIN DIACYLGLYCERYL TRANSFERASE"/>
    <property type="match status" value="1"/>
</dbReference>
<evidence type="ECO:0000256" key="5">
    <source>
        <dbReference type="ARBA" id="ARBA00022989"/>
    </source>
</evidence>
<dbReference type="NCBIfam" id="TIGR00544">
    <property type="entry name" value="lgt"/>
    <property type="match status" value="1"/>
</dbReference>
<comment type="pathway">
    <text evidence="7">Protein modification; lipoprotein biosynthesis (diacylglyceryl transfer).</text>
</comment>
<evidence type="ECO:0000256" key="4">
    <source>
        <dbReference type="ARBA" id="ARBA00022692"/>
    </source>
</evidence>
<dbReference type="GO" id="GO:0008961">
    <property type="term" value="F:phosphatidylglycerol-prolipoprotein diacylglyceryl transferase activity"/>
    <property type="evidence" value="ECO:0007669"/>
    <property type="project" value="UniProtKB-EC"/>
</dbReference>
<organism evidence="8 9">
    <name type="scientific">Dyadobacter linearis</name>
    <dbReference type="NCBI Taxonomy" id="2823330"/>
    <lineage>
        <taxon>Bacteria</taxon>
        <taxon>Pseudomonadati</taxon>
        <taxon>Bacteroidota</taxon>
        <taxon>Cytophagia</taxon>
        <taxon>Cytophagales</taxon>
        <taxon>Spirosomataceae</taxon>
        <taxon>Dyadobacter</taxon>
    </lineage>
</organism>
<dbReference type="InterPro" id="IPR001640">
    <property type="entry name" value="Lgt"/>
</dbReference>
<evidence type="ECO:0000256" key="6">
    <source>
        <dbReference type="ARBA" id="ARBA00023136"/>
    </source>
</evidence>
<dbReference type="HAMAP" id="MF_01147">
    <property type="entry name" value="Lgt"/>
    <property type="match status" value="1"/>
</dbReference>
<feature type="transmembrane region" description="Helical" evidence="7">
    <location>
        <begin position="184"/>
        <end position="202"/>
    </location>
</feature>
<dbReference type="EC" id="2.5.1.145" evidence="7"/>
<feature type="transmembrane region" description="Helical" evidence="7">
    <location>
        <begin position="245"/>
        <end position="265"/>
    </location>
</feature>
<feature type="transmembrane region" description="Helical" evidence="7">
    <location>
        <begin position="214"/>
        <end position="233"/>
    </location>
</feature>
<proteinExistence type="inferred from homology"/>
<feature type="transmembrane region" description="Helical" evidence="7">
    <location>
        <begin position="128"/>
        <end position="147"/>
    </location>
</feature>
<evidence type="ECO:0000256" key="3">
    <source>
        <dbReference type="ARBA" id="ARBA00022679"/>
    </source>
</evidence>
<keyword evidence="6 7" id="KW-0472">Membrane</keyword>
<evidence type="ECO:0000313" key="8">
    <source>
        <dbReference type="EMBL" id="CAG5070190.1"/>
    </source>
</evidence>
<keyword evidence="4 7" id="KW-0812">Transmembrane</keyword>
<evidence type="ECO:0000256" key="1">
    <source>
        <dbReference type="ARBA" id="ARBA00007150"/>
    </source>
</evidence>
<gene>
    <name evidence="7 8" type="primary">lgt</name>
    <name evidence="8" type="ORF">DYBT9623_02930</name>
</gene>
<comment type="catalytic activity">
    <reaction evidence="7">
        <text>L-cysteinyl-[prolipoprotein] + a 1,2-diacyl-sn-glycero-3-phospho-(1'-sn-glycerol) = an S-1,2-diacyl-sn-glyceryl-L-cysteinyl-[prolipoprotein] + sn-glycerol 1-phosphate + H(+)</text>
        <dbReference type="Rhea" id="RHEA:56712"/>
        <dbReference type="Rhea" id="RHEA-COMP:14679"/>
        <dbReference type="Rhea" id="RHEA-COMP:14680"/>
        <dbReference type="ChEBI" id="CHEBI:15378"/>
        <dbReference type="ChEBI" id="CHEBI:29950"/>
        <dbReference type="ChEBI" id="CHEBI:57685"/>
        <dbReference type="ChEBI" id="CHEBI:64716"/>
        <dbReference type="ChEBI" id="CHEBI:140658"/>
        <dbReference type="EC" id="2.5.1.145"/>
    </reaction>
</comment>
<keyword evidence="9" id="KW-1185">Reference proteome</keyword>
<comment type="function">
    <text evidence="7">Catalyzes the transfer of the diacylglyceryl group from phosphatidylglycerol to the sulfhydryl group of the N-terminal cysteine of a prolipoprotein, the first step in the formation of mature lipoproteins.</text>
</comment>
<feature type="binding site" evidence="7">
    <location>
        <position position="148"/>
    </location>
    <ligand>
        <name>a 1,2-diacyl-sn-glycero-3-phospho-(1'-sn-glycerol)</name>
        <dbReference type="ChEBI" id="CHEBI:64716"/>
    </ligand>
</feature>
<dbReference type="Proteomes" id="UP000679725">
    <property type="component" value="Unassembled WGS sequence"/>
</dbReference>
<comment type="subcellular location">
    <subcellularLocation>
        <location evidence="7">Cell membrane</location>
        <topology evidence="7">Multi-pass membrane protein</topology>
    </subcellularLocation>
</comment>
<comment type="similarity">
    <text evidence="1 7">Belongs to the Lgt family.</text>
</comment>
<keyword evidence="2 7" id="KW-1003">Cell membrane</keyword>
<evidence type="ECO:0000313" key="9">
    <source>
        <dbReference type="Proteomes" id="UP000679725"/>
    </source>
</evidence>
<reference evidence="8 9" key="1">
    <citation type="submission" date="2021-04" db="EMBL/GenBank/DDBJ databases">
        <authorList>
            <person name="Rodrigo-Torres L."/>
            <person name="Arahal R. D."/>
            <person name="Lucena T."/>
        </authorList>
    </citation>
    <scope>NUCLEOTIDE SEQUENCE [LARGE SCALE GENOMIC DNA]</scope>
    <source>
        <strain evidence="8 9">CECT 9623</strain>
    </source>
</reference>
<keyword evidence="3 7" id="KW-0808">Transferase</keyword>
<dbReference type="EMBL" id="CAJRAU010000003">
    <property type="protein sequence ID" value="CAG5070190.1"/>
    <property type="molecule type" value="Genomic_DNA"/>
</dbReference>
<accession>A0ABM8US50</accession>